<evidence type="ECO:0000313" key="3">
    <source>
        <dbReference type="Proteomes" id="UP001055439"/>
    </source>
</evidence>
<dbReference type="EMBL" id="CP097504">
    <property type="protein sequence ID" value="URD87681.1"/>
    <property type="molecule type" value="Genomic_DNA"/>
</dbReference>
<reference evidence="2" key="1">
    <citation type="submission" date="2022-05" db="EMBL/GenBank/DDBJ databases">
        <title>The Musa troglodytarum L. genome provides insights into the mechanism of non-climacteric behaviour and enrichment of carotenoids.</title>
        <authorList>
            <person name="Wang J."/>
        </authorList>
    </citation>
    <scope>NUCLEOTIDE SEQUENCE</scope>
    <source>
        <tissue evidence="2">Leaf</tissue>
    </source>
</reference>
<keyword evidence="1" id="KW-1133">Transmembrane helix</keyword>
<accession>A0A9E7F474</accession>
<evidence type="ECO:0000313" key="2">
    <source>
        <dbReference type="EMBL" id="URD87681.1"/>
    </source>
</evidence>
<protein>
    <submittedName>
        <fullName evidence="2">Uncharacterized protein</fullName>
    </submittedName>
</protein>
<dbReference type="AlphaFoldDB" id="A0A9E7F474"/>
<organism evidence="2 3">
    <name type="scientific">Musa troglodytarum</name>
    <name type="common">fe'i banana</name>
    <dbReference type="NCBI Taxonomy" id="320322"/>
    <lineage>
        <taxon>Eukaryota</taxon>
        <taxon>Viridiplantae</taxon>
        <taxon>Streptophyta</taxon>
        <taxon>Embryophyta</taxon>
        <taxon>Tracheophyta</taxon>
        <taxon>Spermatophyta</taxon>
        <taxon>Magnoliopsida</taxon>
        <taxon>Liliopsida</taxon>
        <taxon>Zingiberales</taxon>
        <taxon>Musaceae</taxon>
        <taxon>Musa</taxon>
    </lineage>
</organism>
<feature type="transmembrane region" description="Helical" evidence="1">
    <location>
        <begin position="94"/>
        <end position="115"/>
    </location>
</feature>
<name>A0A9E7F474_9LILI</name>
<keyword evidence="1" id="KW-0812">Transmembrane</keyword>
<gene>
    <name evidence="2" type="ORF">MUK42_28447</name>
</gene>
<evidence type="ECO:0000256" key="1">
    <source>
        <dbReference type="SAM" id="Phobius"/>
    </source>
</evidence>
<proteinExistence type="predicted"/>
<sequence>MISFTNWIICSRHLKLICGVYQKPSVHVVFVFRVFDIDLERIGNIARLGVPISGIRLVRLKCLCVFYPNGTPAESVMQCVKVALVFRNDLNKGYVLFVLILYVSSTRLVGLCLFWELGSTLRKLGIEVLIMLYAWSLHTVNKGVQFSSSNLLVETQLLIEYISFMKILQPYLIQTSFQGCCFGLHDEENRSSTWSYNFRQLLVLLEGDVFWNGPKKSLCLHVVFDSMCRQYT</sequence>
<keyword evidence="1" id="KW-0472">Membrane</keyword>
<dbReference type="Proteomes" id="UP001055439">
    <property type="component" value="Chromosome 2"/>
</dbReference>
<keyword evidence="3" id="KW-1185">Reference proteome</keyword>